<sequence length="217" mass="23945">MSEEEPPPPPAAAAPAAESEALTTTSTSAQRRLTRGHTQKNIQNATEKFSKKLDDDAASVVSFKLALHAYRPGSNTLRGVKKTFTQHTLQDNWVEDRSHPASKGHHATRRPRILTAYETTASAAMRSGVGGSVPVPKAGPRNVVNPETVKVEWESVTKSAFRPPSDTSPTEFASTFKPRKPKPELVQSYSHWAKESGRFNRFSDGTEYNSRFQTRRA</sequence>
<proteinExistence type="predicted"/>
<feature type="compositionally biased region" description="Low complexity" evidence="1">
    <location>
        <begin position="13"/>
        <end position="29"/>
    </location>
</feature>
<dbReference type="EMBL" id="BNJQ01000015">
    <property type="protein sequence ID" value="GHP07152.1"/>
    <property type="molecule type" value="Genomic_DNA"/>
</dbReference>
<organism evidence="2 3">
    <name type="scientific">Pycnococcus provasolii</name>
    <dbReference type="NCBI Taxonomy" id="41880"/>
    <lineage>
        <taxon>Eukaryota</taxon>
        <taxon>Viridiplantae</taxon>
        <taxon>Chlorophyta</taxon>
        <taxon>Pseudoscourfieldiophyceae</taxon>
        <taxon>Pseudoscourfieldiales</taxon>
        <taxon>Pycnococcaceae</taxon>
        <taxon>Pycnococcus</taxon>
    </lineage>
</organism>
<dbReference type="Proteomes" id="UP000660262">
    <property type="component" value="Unassembled WGS sequence"/>
</dbReference>
<accession>A0A830HJV4</accession>
<dbReference type="AlphaFoldDB" id="A0A830HJV4"/>
<comment type="caution">
    <text evidence="2">The sequence shown here is derived from an EMBL/GenBank/DDBJ whole genome shotgun (WGS) entry which is preliminary data.</text>
</comment>
<feature type="region of interest" description="Disordered" evidence="1">
    <location>
        <begin position="160"/>
        <end position="184"/>
    </location>
</feature>
<evidence type="ECO:0000313" key="3">
    <source>
        <dbReference type="Proteomes" id="UP000660262"/>
    </source>
</evidence>
<name>A0A830HJV4_9CHLO</name>
<reference evidence="2" key="1">
    <citation type="submission" date="2020-10" db="EMBL/GenBank/DDBJ databases">
        <title>Unveiling of a novel bifunctional photoreceptor, Dualchrome1, isolated from a cosmopolitan green alga.</title>
        <authorList>
            <person name="Suzuki S."/>
            <person name="Kawachi M."/>
        </authorList>
    </citation>
    <scope>NUCLEOTIDE SEQUENCE</scope>
    <source>
        <strain evidence="2">NIES 2893</strain>
    </source>
</reference>
<feature type="region of interest" description="Disordered" evidence="1">
    <location>
        <begin position="1"/>
        <end position="42"/>
    </location>
</feature>
<gene>
    <name evidence="2" type="ORF">PPROV_000589500</name>
</gene>
<evidence type="ECO:0000256" key="1">
    <source>
        <dbReference type="SAM" id="MobiDB-lite"/>
    </source>
</evidence>
<protein>
    <submittedName>
        <fullName evidence="2">Uncharacterized protein</fullName>
    </submittedName>
</protein>
<keyword evidence="3" id="KW-1185">Reference proteome</keyword>
<evidence type="ECO:0000313" key="2">
    <source>
        <dbReference type="EMBL" id="GHP07152.1"/>
    </source>
</evidence>